<comment type="subcellular location">
    <subcellularLocation>
        <location evidence="1">Membrane</location>
        <topology evidence="1">Multi-pass membrane protein</topology>
    </subcellularLocation>
</comment>
<keyword evidence="6" id="KW-0349">Heme</keyword>
<keyword evidence="8" id="KW-0812">Transmembrane</keyword>
<feature type="transmembrane region" description="Helical" evidence="8">
    <location>
        <begin position="757"/>
        <end position="775"/>
    </location>
</feature>
<evidence type="ECO:0000256" key="5">
    <source>
        <dbReference type="ARBA" id="ARBA00023004"/>
    </source>
</evidence>
<feature type="transmembrane region" description="Helical" evidence="8">
    <location>
        <begin position="64"/>
        <end position="80"/>
    </location>
</feature>
<dbReference type="SUPFAM" id="SSF103473">
    <property type="entry name" value="MFS general substrate transporter"/>
    <property type="match status" value="2"/>
</dbReference>
<feature type="binding site" description="axial binding residue" evidence="6">
    <location>
        <position position="488"/>
    </location>
    <ligand>
        <name>heme</name>
        <dbReference type="ChEBI" id="CHEBI:30413"/>
    </ligand>
    <ligandPart>
        <name>Fe</name>
        <dbReference type="ChEBI" id="CHEBI:18248"/>
    </ligandPart>
</feature>
<accession>A0A3M7MEN0</accession>
<evidence type="ECO:0000256" key="2">
    <source>
        <dbReference type="ARBA" id="ARBA00010617"/>
    </source>
</evidence>
<feature type="transmembrane region" description="Helical" evidence="8">
    <location>
        <begin position="726"/>
        <end position="748"/>
    </location>
</feature>
<feature type="transmembrane region" description="Helical" evidence="8">
    <location>
        <begin position="1202"/>
        <end position="1223"/>
    </location>
</feature>
<dbReference type="SUPFAM" id="SSF48264">
    <property type="entry name" value="Cytochrome P450"/>
    <property type="match status" value="1"/>
</dbReference>
<dbReference type="GO" id="GO:0016020">
    <property type="term" value="C:membrane"/>
    <property type="evidence" value="ECO:0007669"/>
    <property type="project" value="UniProtKB-SubCell"/>
</dbReference>
<feature type="region of interest" description="Disordered" evidence="7">
    <location>
        <begin position="846"/>
        <end position="866"/>
    </location>
</feature>
<feature type="compositionally biased region" description="Basic and acidic residues" evidence="7">
    <location>
        <begin position="850"/>
        <end position="860"/>
    </location>
</feature>
<keyword evidence="4" id="KW-0560">Oxidoreductase</keyword>
<dbReference type="CDD" id="cd11065">
    <property type="entry name" value="CYP64-like"/>
    <property type="match status" value="1"/>
</dbReference>
<dbReference type="CDD" id="cd06174">
    <property type="entry name" value="MFS"/>
    <property type="match status" value="1"/>
</dbReference>
<keyword evidence="3 6" id="KW-0479">Metal-binding</keyword>
<name>A0A3M7MEN0_9PLEO</name>
<keyword evidence="5 6" id="KW-0408">Iron</keyword>
<comment type="similarity">
    <text evidence="2">Belongs to the cytochrome P450 family.</text>
</comment>
<sequence length="1260" mass="137593">MPFRSWNLATAMLPFHTQFPTAGSICSIPCTQAAGRKLEIFVTQVIITLAVIVCFHSHLASMGLPSLLLAVVLLIVYALYKHWAASSRHRIPKGLKPLPGPKGYPIVGSVPEVPEKNGFIKFADWGKQYGPIYQCDLAGDNHVWISTDQIARDLLSKKAAIYSDRPHIPSLIDDNQGHTRQKKFANIIMRESEKATFYRYPEIESKRMLNELLDEPDKYNHILESFISRVTCRLAWGHSEGSDELKQRARELLIGVSPTGSLSNKLPFLMALPDWLSPPKAWERRRATTERTWFQTMQKQVSSDMQSGQAPPSWMKTFLEGRSKWGFKSDTEGAYAVGMHGIAGALTIAAPMQTFCLAMTHYPQFMPMLHEELDRVCGDRLPRSEDRPNLPFLRAIIRECIRWRPPVPTGIPHYLIQDDEYNGYHIPKGSTIHPLEWAIARDPELFPDPEAFNPLRWVKPEYPTYQEPLSQYPTIINSTQFGYGRRTCTGQNVTDEDLLIGIGSIAWLFDIKKRPEESTVTTTKPGEDHPYGINKKATISHEELNAGITNSKHTMEEKILNKYTYPGSETAPLKPKSAVPAQKPMEWGDVTKKPEDPTLDFSILLIAKPIPFKFDLKPRDTVRANRVRNLFSEGVANGDFPETREYWGENQGRDKALGWSKPSPAHREPRSAKTMLGLDFTATRTQIASYLFGVALFSISFLVFLNSSISFVITQRIGQSHNVGDAVGTLGFVDELVALVACPVWGLLSDRVGVRSVAVLGYGIVGISLWVFVQAKNVYPELLLARILFSLGGSATATMVTAILPSMTTVIPVKSDPRSPTRSRGRSSHAPAASISSELTITPARFRSTSPEEHTKRAPTKDTGASTSQLAGLVGVFTGCGALVALFVFLPLPTQFQNGGARPAAAVADAFYVVGAIAILVSLACFFGLRNLPGEEAKGWKRLTSKGDYMGRDSHLTRDVVLSYPRLFLESIRLGLTSPNIGLGYVGGFVARASSVAISLFIPLFTNHYFLQRGQCKANSNIPSDIKVACPEAYKLAAMLTGISQLIALMCAPAFGFLAGRFPRYNIPLCVAAMAGVAGYAAFGSLTSPDYKSEDGTGAIFFMVALLGISQIGAIVCSLALLGRGINNDEASSSSSSDSLSVYGGHTTTSHPSAGATPPHSAPTTPEEENAPLLPEYNQQHHSRSASASAARPTSHNHIKGSIAGTYSLLGGFGILLLTKAGGALFDSKGPGAPFYMMAGFNALLLVVTVGVSVWQGVGR</sequence>
<dbReference type="GO" id="GO:0005506">
    <property type="term" value="F:iron ion binding"/>
    <property type="evidence" value="ECO:0007669"/>
    <property type="project" value="InterPro"/>
</dbReference>
<evidence type="ECO:0000313" key="10">
    <source>
        <dbReference type="Proteomes" id="UP000265663"/>
    </source>
</evidence>
<evidence type="ECO:0000256" key="4">
    <source>
        <dbReference type="ARBA" id="ARBA00023002"/>
    </source>
</evidence>
<dbReference type="AlphaFoldDB" id="A0A3M7MEN0"/>
<feature type="transmembrane region" description="Helical" evidence="8">
    <location>
        <begin position="787"/>
        <end position="813"/>
    </location>
</feature>
<feature type="transmembrane region" description="Helical" evidence="8">
    <location>
        <begin position="690"/>
        <end position="714"/>
    </location>
</feature>
<keyword evidence="10" id="KW-1185">Reference proteome</keyword>
<feature type="region of interest" description="Disordered" evidence="7">
    <location>
        <begin position="813"/>
        <end position="833"/>
    </location>
</feature>
<feature type="transmembrane region" description="Helical" evidence="8">
    <location>
        <begin position="1036"/>
        <end position="1058"/>
    </location>
</feature>
<dbReference type="GO" id="GO:0004497">
    <property type="term" value="F:monooxygenase activity"/>
    <property type="evidence" value="ECO:0007669"/>
    <property type="project" value="InterPro"/>
</dbReference>
<proteinExistence type="inferred from homology"/>
<feature type="transmembrane region" description="Helical" evidence="8">
    <location>
        <begin position="1098"/>
        <end position="1122"/>
    </location>
</feature>
<dbReference type="InterPro" id="IPR002401">
    <property type="entry name" value="Cyt_P450_E_grp-I"/>
</dbReference>
<evidence type="ECO:0000256" key="6">
    <source>
        <dbReference type="PIRSR" id="PIRSR602401-1"/>
    </source>
</evidence>
<dbReference type="InterPro" id="IPR036259">
    <property type="entry name" value="MFS_trans_sf"/>
</dbReference>
<evidence type="ECO:0000256" key="1">
    <source>
        <dbReference type="ARBA" id="ARBA00004141"/>
    </source>
</evidence>
<protein>
    <submittedName>
        <fullName evidence="9">MFS transporter</fullName>
    </submittedName>
</protein>
<dbReference type="InterPro" id="IPR050364">
    <property type="entry name" value="Cytochrome_P450_fung"/>
</dbReference>
<dbReference type="Proteomes" id="UP000265663">
    <property type="component" value="Unassembled WGS sequence"/>
</dbReference>
<evidence type="ECO:0000256" key="7">
    <source>
        <dbReference type="SAM" id="MobiDB-lite"/>
    </source>
</evidence>
<feature type="transmembrane region" description="Helical" evidence="8">
    <location>
        <begin position="983"/>
        <end position="1005"/>
    </location>
</feature>
<feature type="transmembrane region" description="Helical" evidence="8">
    <location>
        <begin position="870"/>
        <end position="890"/>
    </location>
</feature>
<feature type="transmembrane region" description="Helical" evidence="8">
    <location>
        <begin position="1235"/>
        <end position="1255"/>
    </location>
</feature>
<dbReference type="GO" id="GO:0020037">
    <property type="term" value="F:heme binding"/>
    <property type="evidence" value="ECO:0007669"/>
    <property type="project" value="InterPro"/>
</dbReference>
<evidence type="ECO:0000256" key="3">
    <source>
        <dbReference type="ARBA" id="ARBA00022723"/>
    </source>
</evidence>
<dbReference type="GO" id="GO:0022857">
    <property type="term" value="F:transmembrane transporter activity"/>
    <property type="evidence" value="ECO:0007669"/>
    <property type="project" value="InterPro"/>
</dbReference>
<dbReference type="OrthoDB" id="1103324at2759"/>
<evidence type="ECO:0000313" key="9">
    <source>
        <dbReference type="EMBL" id="RMZ72963.1"/>
    </source>
</evidence>
<dbReference type="PRINTS" id="PR00463">
    <property type="entry name" value="EP450I"/>
</dbReference>
<dbReference type="PANTHER" id="PTHR46300:SF8">
    <property type="entry name" value="CYTOCHROME P450 2E1"/>
    <property type="match status" value="1"/>
</dbReference>
<gene>
    <name evidence="9" type="ORF">GMOD_00009748</name>
</gene>
<feature type="compositionally biased region" description="Low complexity" evidence="7">
    <location>
        <begin position="1132"/>
        <end position="1141"/>
    </location>
</feature>
<organism evidence="9 10">
    <name type="scientific">Pyrenophora seminiperda CCB06</name>
    <dbReference type="NCBI Taxonomy" id="1302712"/>
    <lineage>
        <taxon>Eukaryota</taxon>
        <taxon>Fungi</taxon>
        <taxon>Dikarya</taxon>
        <taxon>Ascomycota</taxon>
        <taxon>Pezizomycotina</taxon>
        <taxon>Dothideomycetes</taxon>
        <taxon>Pleosporomycetidae</taxon>
        <taxon>Pleosporales</taxon>
        <taxon>Pleosporineae</taxon>
        <taxon>Pleosporaceae</taxon>
        <taxon>Pyrenophora</taxon>
    </lineage>
</organism>
<dbReference type="InterPro" id="IPR011701">
    <property type="entry name" value="MFS"/>
</dbReference>
<dbReference type="Pfam" id="PF00067">
    <property type="entry name" value="p450"/>
    <property type="match status" value="1"/>
</dbReference>
<dbReference type="GO" id="GO:0016705">
    <property type="term" value="F:oxidoreductase activity, acting on paired donors, with incorporation or reduction of molecular oxygen"/>
    <property type="evidence" value="ECO:0007669"/>
    <property type="project" value="InterPro"/>
</dbReference>
<feature type="transmembrane region" description="Helical" evidence="8">
    <location>
        <begin position="38"/>
        <end position="58"/>
    </location>
</feature>
<dbReference type="EMBL" id="KE747836">
    <property type="protein sequence ID" value="RMZ72963.1"/>
    <property type="molecule type" value="Genomic_DNA"/>
</dbReference>
<evidence type="ECO:0000256" key="8">
    <source>
        <dbReference type="SAM" id="Phobius"/>
    </source>
</evidence>
<dbReference type="Gene3D" id="1.10.630.10">
    <property type="entry name" value="Cytochrome P450"/>
    <property type="match status" value="1"/>
</dbReference>
<dbReference type="PANTHER" id="PTHR46300">
    <property type="entry name" value="P450, PUTATIVE (EUROFUNG)-RELATED-RELATED"/>
    <property type="match status" value="1"/>
</dbReference>
<feature type="transmembrane region" description="Helical" evidence="8">
    <location>
        <begin position="1065"/>
        <end position="1086"/>
    </location>
</feature>
<keyword evidence="8" id="KW-0472">Membrane</keyword>
<dbReference type="InterPro" id="IPR001128">
    <property type="entry name" value="Cyt_P450"/>
</dbReference>
<dbReference type="InterPro" id="IPR036396">
    <property type="entry name" value="Cyt_P450_sf"/>
</dbReference>
<feature type="region of interest" description="Disordered" evidence="7">
    <location>
        <begin position="1130"/>
        <end position="1171"/>
    </location>
</feature>
<keyword evidence="8" id="KW-1133">Transmembrane helix</keyword>
<reference evidence="9 10" key="1">
    <citation type="journal article" date="2014" name="PLoS ONE">
        <title>De novo Genome Assembly of the Fungal Plant Pathogen Pyrenophora semeniperda.</title>
        <authorList>
            <person name="Soliai M.M."/>
            <person name="Meyer S.E."/>
            <person name="Udall J.A."/>
            <person name="Elzinga D.E."/>
            <person name="Hermansen R.A."/>
            <person name="Bodily P.M."/>
            <person name="Hart A.A."/>
            <person name="Coleman C.E."/>
        </authorList>
    </citation>
    <scope>NUCLEOTIDE SEQUENCE [LARGE SCALE GENOMIC DNA]</scope>
    <source>
        <strain evidence="9 10">CCB06</strain>
        <tissue evidence="9">Mycelium</tissue>
    </source>
</reference>
<dbReference type="Gene3D" id="1.20.1250.20">
    <property type="entry name" value="MFS general substrate transporter like domains"/>
    <property type="match status" value="1"/>
</dbReference>
<feature type="transmembrane region" description="Helical" evidence="8">
    <location>
        <begin position="910"/>
        <end position="932"/>
    </location>
</feature>
<dbReference type="Pfam" id="PF07690">
    <property type="entry name" value="MFS_1"/>
    <property type="match status" value="1"/>
</dbReference>
<comment type="cofactor">
    <cofactor evidence="6">
        <name>heme</name>
        <dbReference type="ChEBI" id="CHEBI:30413"/>
    </cofactor>
</comment>